<feature type="non-terminal residue" evidence="3">
    <location>
        <position position="112"/>
    </location>
</feature>
<dbReference type="Proteomes" id="UP001162881">
    <property type="component" value="Unassembled WGS sequence"/>
</dbReference>
<sequence length="112" mass="11499">MSAPLPPAARYAAIVLAAGAARRFGSDKLSAPLEGEPLVFHAIRTARLAPVERVIVVAHCALAIGDWPGTPPVEPVRLASDALATSLRAGLAAAQAHGALDGVFVFLGDMPR</sequence>
<evidence type="ECO:0000259" key="2">
    <source>
        <dbReference type="Pfam" id="PF12804"/>
    </source>
</evidence>
<dbReference type="SUPFAM" id="SSF53448">
    <property type="entry name" value="Nucleotide-diphospho-sugar transferases"/>
    <property type="match status" value="1"/>
</dbReference>
<dbReference type="PANTHER" id="PTHR43777:SF1">
    <property type="entry name" value="MOLYBDENUM COFACTOR CYTIDYLYLTRANSFERASE"/>
    <property type="match status" value="1"/>
</dbReference>
<comment type="caution">
    <text evidence="3">The sequence shown here is derived from an EMBL/GenBank/DDBJ whole genome shotgun (WGS) entry which is preliminary data.</text>
</comment>
<feature type="domain" description="MobA-like NTP transferase" evidence="2">
    <location>
        <begin position="13"/>
        <end position="111"/>
    </location>
</feature>
<gene>
    <name evidence="3" type="ORF">MTR62_17070</name>
</gene>
<dbReference type="InterPro" id="IPR025877">
    <property type="entry name" value="MobA-like_NTP_Trfase"/>
</dbReference>
<organism evidence="3 4">
    <name type="scientific">Novosphingobium organovorum</name>
    <dbReference type="NCBI Taxonomy" id="2930092"/>
    <lineage>
        <taxon>Bacteria</taxon>
        <taxon>Pseudomonadati</taxon>
        <taxon>Pseudomonadota</taxon>
        <taxon>Alphaproteobacteria</taxon>
        <taxon>Sphingomonadales</taxon>
        <taxon>Sphingomonadaceae</taxon>
        <taxon>Novosphingobium</taxon>
    </lineage>
</organism>
<accession>A0ABT0BHD3</accession>
<evidence type="ECO:0000256" key="1">
    <source>
        <dbReference type="ARBA" id="ARBA00022842"/>
    </source>
</evidence>
<dbReference type="RefSeq" id="WP_244023167.1">
    <property type="nucleotide sequence ID" value="NZ_JALHLF010000097.1"/>
</dbReference>
<keyword evidence="1" id="KW-0460">Magnesium</keyword>
<protein>
    <submittedName>
        <fullName evidence="3">NTP transferase domain-containing protein</fullName>
    </submittedName>
</protein>
<proteinExistence type="predicted"/>
<dbReference type="PANTHER" id="PTHR43777">
    <property type="entry name" value="MOLYBDENUM COFACTOR CYTIDYLYLTRANSFERASE"/>
    <property type="match status" value="1"/>
</dbReference>
<evidence type="ECO:0000313" key="3">
    <source>
        <dbReference type="EMBL" id="MCJ2184388.1"/>
    </source>
</evidence>
<evidence type="ECO:0000313" key="4">
    <source>
        <dbReference type="Proteomes" id="UP001162881"/>
    </source>
</evidence>
<dbReference type="InterPro" id="IPR029044">
    <property type="entry name" value="Nucleotide-diphossugar_trans"/>
</dbReference>
<dbReference type="EMBL" id="JALHLF010000097">
    <property type="protein sequence ID" value="MCJ2184388.1"/>
    <property type="molecule type" value="Genomic_DNA"/>
</dbReference>
<dbReference type="GO" id="GO:0016740">
    <property type="term" value="F:transferase activity"/>
    <property type="evidence" value="ECO:0007669"/>
    <property type="project" value="UniProtKB-KW"/>
</dbReference>
<reference evidence="3" key="1">
    <citation type="submission" date="2022-03" db="EMBL/GenBank/DDBJ databases">
        <title>Identification of a novel bacterium isolated from mangrove sediments.</title>
        <authorList>
            <person name="Pan X."/>
        </authorList>
    </citation>
    <scope>NUCLEOTIDE SEQUENCE</scope>
    <source>
        <strain evidence="3">B1949</strain>
    </source>
</reference>
<name>A0ABT0BHD3_9SPHN</name>
<keyword evidence="3" id="KW-0808">Transferase</keyword>
<dbReference type="Gene3D" id="3.90.550.10">
    <property type="entry name" value="Spore Coat Polysaccharide Biosynthesis Protein SpsA, Chain A"/>
    <property type="match status" value="1"/>
</dbReference>
<keyword evidence="4" id="KW-1185">Reference proteome</keyword>
<dbReference type="Pfam" id="PF12804">
    <property type="entry name" value="NTP_transf_3"/>
    <property type="match status" value="1"/>
</dbReference>